<evidence type="ECO:0000313" key="1">
    <source>
        <dbReference type="EMBL" id="MCO6049941.1"/>
    </source>
</evidence>
<dbReference type="SUPFAM" id="SSF53756">
    <property type="entry name" value="UDP-Glycosyltransferase/glycogen phosphorylase"/>
    <property type="match status" value="1"/>
</dbReference>
<dbReference type="PANTHER" id="PTHR48050">
    <property type="entry name" value="STEROL 3-BETA-GLUCOSYLTRANSFERASE"/>
    <property type="match status" value="1"/>
</dbReference>
<dbReference type="Proteomes" id="UP001205906">
    <property type="component" value="Unassembled WGS sequence"/>
</dbReference>
<organism evidence="1 2">
    <name type="scientific">Mesorhizobium liriopis</name>
    <dbReference type="NCBI Taxonomy" id="2953882"/>
    <lineage>
        <taxon>Bacteria</taxon>
        <taxon>Pseudomonadati</taxon>
        <taxon>Pseudomonadota</taxon>
        <taxon>Alphaproteobacteria</taxon>
        <taxon>Hyphomicrobiales</taxon>
        <taxon>Phyllobacteriaceae</taxon>
        <taxon>Mesorhizobium</taxon>
    </lineage>
</organism>
<protein>
    <recommendedName>
        <fullName evidence="3">Zeaxanthin glucosyltransferase</fullName>
    </recommendedName>
</protein>
<name>A0ABT1C7H9_9HYPH</name>
<dbReference type="InterPro" id="IPR050426">
    <property type="entry name" value="Glycosyltransferase_28"/>
</dbReference>
<gene>
    <name evidence="1" type="ORF">NGM99_09060</name>
</gene>
<evidence type="ECO:0000313" key="2">
    <source>
        <dbReference type="Proteomes" id="UP001205906"/>
    </source>
</evidence>
<sequence length="341" mass="36541">MATMTESLCRDAPAIVRQLGIQGVVADQAESAGALVAEHCGLPFVTVAAALPNNREPAIPLPVLDWDYDPSEKGLKRNRGGVMVAGWLTRSLERMIAREAQRLGCAPKGTQSDCLSPLADISQIVGGLDFPRAELPAHFHYVGPLRRTTEPQAATLPPLDPAKPFVFCSLGTLQGHRIEIFHRVARACRMVGAQLLVAHCGALSNEQAATIDADWVVDRVDQDEAVRRADCVVSHAGLNTVLDCLSAGTPMLNMPLAFDQPAIGARLKRLGIGEILKPNASHDVITASLRRLLSDELAKRRAKSLQAELAVSGGAKEAARIAEQALITRQRVLHTHAVAAE</sequence>
<accession>A0ABT1C7H9</accession>
<dbReference type="PANTHER" id="PTHR48050:SF13">
    <property type="entry name" value="STEROL 3-BETA-GLUCOSYLTRANSFERASE UGT80A2"/>
    <property type="match status" value="1"/>
</dbReference>
<proteinExistence type="predicted"/>
<comment type="caution">
    <text evidence="1">The sequence shown here is derived from an EMBL/GenBank/DDBJ whole genome shotgun (WGS) entry which is preliminary data.</text>
</comment>
<dbReference type="InterPro" id="IPR002213">
    <property type="entry name" value="UDP_glucos_trans"/>
</dbReference>
<keyword evidence="2" id="KW-1185">Reference proteome</keyword>
<dbReference type="EMBL" id="JAMXQS010000004">
    <property type="protein sequence ID" value="MCO6049941.1"/>
    <property type="molecule type" value="Genomic_DNA"/>
</dbReference>
<reference evidence="1 2" key="1">
    <citation type="submission" date="2022-06" db="EMBL/GenBank/DDBJ databases">
        <title>Mesorhizobium sp. strain RP14 Genome sequencing and assembly.</title>
        <authorList>
            <person name="Kim I."/>
        </authorList>
    </citation>
    <scope>NUCLEOTIDE SEQUENCE [LARGE SCALE GENOMIC DNA]</scope>
    <source>
        <strain evidence="2">RP14(2022)</strain>
    </source>
</reference>
<dbReference type="CDD" id="cd03784">
    <property type="entry name" value="GT1_Gtf-like"/>
    <property type="match status" value="1"/>
</dbReference>
<dbReference type="Gene3D" id="3.40.50.2000">
    <property type="entry name" value="Glycogen Phosphorylase B"/>
    <property type="match status" value="2"/>
</dbReference>
<evidence type="ECO:0008006" key="3">
    <source>
        <dbReference type="Google" id="ProtNLM"/>
    </source>
</evidence>
<dbReference type="Pfam" id="PF00201">
    <property type="entry name" value="UDPGT"/>
    <property type="match status" value="1"/>
</dbReference>
<dbReference type="RefSeq" id="WP_252818147.1">
    <property type="nucleotide sequence ID" value="NZ_JAMXQS010000004.1"/>
</dbReference>